<organism evidence="1 2">
    <name type="scientific">Paenibacillus filicis</name>
    <dbReference type="NCBI Taxonomy" id="669464"/>
    <lineage>
        <taxon>Bacteria</taxon>
        <taxon>Bacillati</taxon>
        <taxon>Bacillota</taxon>
        <taxon>Bacilli</taxon>
        <taxon>Bacillales</taxon>
        <taxon>Paenibacillaceae</taxon>
        <taxon>Paenibacillus</taxon>
    </lineage>
</organism>
<comment type="caution">
    <text evidence="1">The sequence shown here is derived from an EMBL/GenBank/DDBJ whole genome shotgun (WGS) entry which is preliminary data.</text>
</comment>
<name>A0ABU9DIK7_9BACL</name>
<accession>A0ABU9DIK7</accession>
<evidence type="ECO:0000313" key="2">
    <source>
        <dbReference type="Proteomes" id="UP001469365"/>
    </source>
</evidence>
<proteinExistence type="predicted"/>
<keyword evidence="2" id="KW-1185">Reference proteome</keyword>
<protein>
    <submittedName>
        <fullName evidence="1">Uncharacterized protein</fullName>
    </submittedName>
</protein>
<reference evidence="1 2" key="1">
    <citation type="submission" date="2024-04" db="EMBL/GenBank/DDBJ databases">
        <title>draft genome sequnece of Paenibacillus filicis.</title>
        <authorList>
            <person name="Kim D.-U."/>
        </authorList>
    </citation>
    <scope>NUCLEOTIDE SEQUENCE [LARGE SCALE GENOMIC DNA]</scope>
    <source>
        <strain evidence="1 2">KACC14197</strain>
    </source>
</reference>
<sequence>MRYCERVGMISFDDLQARCSELFERGEYKTRKKRFAIMDGVWWTYTISKETMYLITCYGLSDYDIPTGLAWAAIHRDALKLSSAE</sequence>
<dbReference type="RefSeq" id="WP_341415756.1">
    <property type="nucleotide sequence ID" value="NZ_JBBPCC010000006.1"/>
</dbReference>
<gene>
    <name evidence="1" type="ORF">WMW72_12260</name>
</gene>
<dbReference type="Proteomes" id="UP001469365">
    <property type="component" value="Unassembled WGS sequence"/>
</dbReference>
<dbReference type="EMBL" id="JBBPCC010000006">
    <property type="protein sequence ID" value="MEK8128681.1"/>
    <property type="molecule type" value="Genomic_DNA"/>
</dbReference>
<evidence type="ECO:0000313" key="1">
    <source>
        <dbReference type="EMBL" id="MEK8128681.1"/>
    </source>
</evidence>